<dbReference type="Proteomes" id="UP001056708">
    <property type="component" value="Chromosome"/>
</dbReference>
<dbReference type="PRINTS" id="PR00340">
    <property type="entry name" value="PIIGLNB"/>
</dbReference>
<protein>
    <submittedName>
        <fullName evidence="2">P-II family nitrogen regulator</fullName>
    </submittedName>
</protein>
<dbReference type="InterPro" id="IPR017918">
    <property type="entry name" value="N-reg_PII_CS"/>
</dbReference>
<evidence type="ECO:0000313" key="2">
    <source>
        <dbReference type="EMBL" id="USR90499.1"/>
    </source>
</evidence>
<evidence type="ECO:0000313" key="3">
    <source>
        <dbReference type="Proteomes" id="UP001056708"/>
    </source>
</evidence>
<dbReference type="PANTHER" id="PTHR30115:SF11">
    <property type="entry name" value="NITROGEN REGULATORY PROTEIN P-II HOMOLOG"/>
    <property type="match status" value="1"/>
</dbReference>
<accession>A0ABY5AMT5</accession>
<dbReference type="RefSeq" id="WP_252662527.1">
    <property type="nucleotide sequence ID" value="NZ_CP098611.1"/>
</dbReference>
<proteinExistence type="inferred from homology"/>
<name>A0ABY5AMT5_9CYAN</name>
<evidence type="ECO:0000256" key="1">
    <source>
        <dbReference type="RuleBase" id="RU003936"/>
    </source>
</evidence>
<gene>
    <name evidence="2" type="ORF">NEA10_16920</name>
</gene>
<dbReference type="InterPro" id="IPR015867">
    <property type="entry name" value="N-reg_PII/ATP_PRibTrfase_C"/>
</dbReference>
<dbReference type="PROSITE" id="PS51343">
    <property type="entry name" value="PII_GLNB_DOM"/>
    <property type="match status" value="1"/>
</dbReference>
<dbReference type="InterPro" id="IPR011322">
    <property type="entry name" value="N-reg_PII-like_a/b"/>
</dbReference>
<dbReference type="EMBL" id="CP098611">
    <property type="protein sequence ID" value="USR90499.1"/>
    <property type="molecule type" value="Genomic_DNA"/>
</dbReference>
<comment type="similarity">
    <text evidence="1">Belongs to the P(II) protein family.</text>
</comment>
<dbReference type="PANTHER" id="PTHR30115">
    <property type="entry name" value="NITROGEN REGULATORY PROTEIN P-II"/>
    <property type="match status" value="1"/>
</dbReference>
<dbReference type="PROSITE" id="PS00638">
    <property type="entry name" value="PII_GLNB_CTER"/>
    <property type="match status" value="1"/>
</dbReference>
<dbReference type="Pfam" id="PF00543">
    <property type="entry name" value="P-II"/>
    <property type="match status" value="1"/>
</dbReference>
<organism evidence="2 3">
    <name type="scientific">Phormidium yuhuli AB48</name>
    <dbReference type="NCBI Taxonomy" id="2940671"/>
    <lineage>
        <taxon>Bacteria</taxon>
        <taxon>Bacillati</taxon>
        <taxon>Cyanobacteriota</taxon>
        <taxon>Cyanophyceae</taxon>
        <taxon>Oscillatoriophycideae</taxon>
        <taxon>Oscillatoriales</taxon>
        <taxon>Oscillatoriaceae</taxon>
        <taxon>Phormidium</taxon>
        <taxon>Phormidium yuhuli</taxon>
    </lineage>
</organism>
<reference evidence="2" key="1">
    <citation type="submission" date="2022-06" db="EMBL/GenBank/DDBJ databases">
        <title>Genome sequence of Phormidium yuhuli AB48 isolated from an industrial photobioreactor environment.</title>
        <authorList>
            <person name="Qiu Y."/>
            <person name="Noonan A.J.C."/>
            <person name="Dofher K."/>
            <person name="Koch M."/>
            <person name="Kieft B."/>
            <person name="Lin X."/>
            <person name="Ziels R.M."/>
            <person name="Hallam S.J."/>
        </authorList>
    </citation>
    <scope>NUCLEOTIDE SEQUENCE</scope>
    <source>
        <strain evidence="2">AB48</strain>
    </source>
</reference>
<dbReference type="Gene3D" id="3.30.70.120">
    <property type="match status" value="1"/>
</dbReference>
<dbReference type="SUPFAM" id="SSF54913">
    <property type="entry name" value="GlnB-like"/>
    <property type="match status" value="1"/>
</dbReference>
<dbReference type="InterPro" id="IPR002187">
    <property type="entry name" value="N-reg_PII"/>
</dbReference>
<keyword evidence="3" id="KW-1185">Reference proteome</keyword>
<sequence>MKEVLAVIRMNQIGRTKQALVDAGFPGFNAVQVTGRGRQAIEAEAVEALNQNPEYATEVLPLLGRIPRLIPKRLLSIVVSDEQVERVVTTLIRTNQTRNPGDGKIFVLPVTETVRVRTGETGRVALDEMTG</sequence>
<dbReference type="SMART" id="SM00938">
    <property type="entry name" value="P-II"/>
    <property type="match status" value="1"/>
</dbReference>